<keyword evidence="4" id="KW-1185">Reference proteome</keyword>
<dbReference type="EMBL" id="CP001099">
    <property type="protein sequence ID" value="ACF11673.1"/>
    <property type="molecule type" value="Genomic_DNA"/>
</dbReference>
<dbReference type="InterPro" id="IPR019251">
    <property type="entry name" value="DUF2231_TM"/>
</dbReference>
<feature type="transmembrane region" description="Helical" evidence="1">
    <location>
        <begin position="49"/>
        <end position="69"/>
    </location>
</feature>
<dbReference type="Proteomes" id="UP000008811">
    <property type="component" value="Chromosome"/>
</dbReference>
<dbReference type="OrthoDB" id="9769653at2"/>
<evidence type="ECO:0000256" key="1">
    <source>
        <dbReference type="SAM" id="Phobius"/>
    </source>
</evidence>
<evidence type="ECO:0000313" key="3">
    <source>
        <dbReference type="EMBL" id="ACF11673.1"/>
    </source>
</evidence>
<reference evidence="3" key="1">
    <citation type="submission" date="2008-06" db="EMBL/GenBank/DDBJ databases">
        <title>Complete sequence of Chlorobaculum parvum NCIB 8327.</title>
        <authorList>
            <consortium name="US DOE Joint Genome Institute"/>
            <person name="Lucas S."/>
            <person name="Copeland A."/>
            <person name="Lapidus A."/>
            <person name="Glavina del Rio T."/>
            <person name="Dalin E."/>
            <person name="Tice H."/>
            <person name="Bruce D."/>
            <person name="Goodwin L."/>
            <person name="Pitluck S."/>
            <person name="Schmutz J."/>
            <person name="Larimer F."/>
            <person name="Land M."/>
            <person name="Hauser L."/>
            <person name="Kyrpides N."/>
            <person name="Mikhailova N."/>
            <person name="Zhao F."/>
            <person name="Li T."/>
            <person name="Liu Z."/>
            <person name="Overmann J."/>
            <person name="Bryant D.A."/>
            <person name="Richardson P."/>
        </authorList>
    </citation>
    <scope>NUCLEOTIDE SEQUENCE [LARGE SCALE GENOMIC DNA]</scope>
    <source>
        <strain evidence="3">NCIB 8327</strain>
    </source>
</reference>
<feature type="domain" description="DUF2231" evidence="2">
    <location>
        <begin position="16"/>
        <end position="146"/>
    </location>
</feature>
<dbReference type="Pfam" id="PF09990">
    <property type="entry name" value="DUF2231"/>
    <property type="match status" value="1"/>
</dbReference>
<keyword evidence="1" id="KW-0472">Membrane</keyword>
<feature type="transmembrane region" description="Helical" evidence="1">
    <location>
        <begin position="120"/>
        <end position="138"/>
    </location>
</feature>
<sequence>MSFVKFIKEMKQSFMLHPIAAHFSNGLIPVAVLYLLLTLFDGSPFFEHTVIHLLLVSLLAIPFSFYSGIRDWKTKYKGAKAPVFQKKIRLSILLLVAGILATAIRFAVPDVMQQGGPLAWAYVAMLLVMLPTVVLLGHHGGKLSAGQRTERFR</sequence>
<dbReference type="AlphaFoldDB" id="B3QP20"/>
<name>B3QP20_CHLP8</name>
<accession>B3QP20</accession>
<dbReference type="RefSeq" id="WP_012502506.1">
    <property type="nucleotide sequence ID" value="NC_011027.1"/>
</dbReference>
<protein>
    <recommendedName>
        <fullName evidence="2">DUF2231 domain-containing protein</fullName>
    </recommendedName>
</protein>
<feature type="transmembrane region" description="Helical" evidence="1">
    <location>
        <begin position="90"/>
        <end position="108"/>
    </location>
</feature>
<gene>
    <name evidence="3" type="ordered locus">Cpar_1270</name>
</gene>
<organism evidence="3 4">
    <name type="scientific">Chlorobaculum parvum (strain DSM 263 / NCIMB 8327)</name>
    <name type="common">Chlorobium vibrioforme subsp. thiosulfatophilum</name>
    <dbReference type="NCBI Taxonomy" id="517417"/>
    <lineage>
        <taxon>Bacteria</taxon>
        <taxon>Pseudomonadati</taxon>
        <taxon>Chlorobiota</taxon>
        <taxon>Chlorobiia</taxon>
        <taxon>Chlorobiales</taxon>
        <taxon>Chlorobiaceae</taxon>
        <taxon>Chlorobaculum</taxon>
    </lineage>
</organism>
<keyword evidence="1" id="KW-0812">Transmembrane</keyword>
<dbReference type="STRING" id="517417.Cpar_1270"/>
<keyword evidence="1" id="KW-1133">Transmembrane helix</keyword>
<evidence type="ECO:0000259" key="2">
    <source>
        <dbReference type="Pfam" id="PF09990"/>
    </source>
</evidence>
<dbReference type="KEGG" id="cpc:Cpar_1270"/>
<dbReference type="HOGENOM" id="CLU_1674783_0_0_10"/>
<evidence type="ECO:0000313" key="4">
    <source>
        <dbReference type="Proteomes" id="UP000008811"/>
    </source>
</evidence>
<proteinExistence type="predicted"/>
<feature type="transmembrane region" description="Helical" evidence="1">
    <location>
        <begin position="20"/>
        <end position="37"/>
    </location>
</feature>
<dbReference type="eggNOG" id="COG1592">
    <property type="taxonomic scope" value="Bacteria"/>
</dbReference>